<keyword evidence="1" id="KW-0732">Signal</keyword>
<gene>
    <name evidence="2" type="ORF">L0661_12900</name>
</gene>
<proteinExistence type="predicted"/>
<sequence>MLKVKFFFLAIFAISMFSVQAQGTLKASDLVGSWKYTVTNVPPEYETGVMTFEEKDGKLSGTLGSTEKMEMKELVVDQGKITFKLDFQGGLLNVTLMQEGESLKGTIVSQDGEFPITAVKKAKN</sequence>
<feature type="signal peptide" evidence="1">
    <location>
        <begin position="1"/>
        <end position="21"/>
    </location>
</feature>
<evidence type="ECO:0000313" key="3">
    <source>
        <dbReference type="Proteomes" id="UP001139411"/>
    </source>
</evidence>
<evidence type="ECO:0000313" key="2">
    <source>
        <dbReference type="EMBL" id="MCF2499214.1"/>
    </source>
</evidence>
<protein>
    <recommendedName>
        <fullName evidence="4">Extracellular endo-alpha-(1-&gt;5)-L-arabinanase C-terminal domain-containing protein</fullName>
    </recommendedName>
</protein>
<dbReference type="EMBL" id="JAKFFV010000007">
    <property type="protein sequence ID" value="MCF2499214.1"/>
    <property type="molecule type" value="Genomic_DNA"/>
</dbReference>
<name>A0A9X1QDY9_9BACT</name>
<comment type="caution">
    <text evidence="2">The sequence shown here is derived from an EMBL/GenBank/DDBJ whole genome shotgun (WGS) entry which is preliminary data.</text>
</comment>
<dbReference type="Proteomes" id="UP001139411">
    <property type="component" value="Unassembled WGS sequence"/>
</dbReference>
<dbReference type="AlphaFoldDB" id="A0A9X1QDY9"/>
<organism evidence="2 3">
    <name type="scientific">Dyadobacter chenhuakuii</name>
    <dbReference type="NCBI Taxonomy" id="2909339"/>
    <lineage>
        <taxon>Bacteria</taxon>
        <taxon>Pseudomonadati</taxon>
        <taxon>Bacteroidota</taxon>
        <taxon>Cytophagia</taxon>
        <taxon>Cytophagales</taxon>
        <taxon>Spirosomataceae</taxon>
        <taxon>Dyadobacter</taxon>
    </lineage>
</organism>
<evidence type="ECO:0000256" key="1">
    <source>
        <dbReference type="SAM" id="SignalP"/>
    </source>
</evidence>
<evidence type="ECO:0008006" key="4">
    <source>
        <dbReference type="Google" id="ProtNLM"/>
    </source>
</evidence>
<dbReference type="RefSeq" id="WP_235178086.1">
    <property type="nucleotide sequence ID" value="NZ_JAKFFV010000007.1"/>
</dbReference>
<accession>A0A9X1QDY9</accession>
<reference evidence="2" key="1">
    <citation type="submission" date="2022-01" db="EMBL/GenBank/DDBJ databases">
        <title>Novel species in genus Dyadobacter.</title>
        <authorList>
            <person name="Ma C."/>
        </authorList>
    </citation>
    <scope>NUCLEOTIDE SEQUENCE</scope>
    <source>
        <strain evidence="2">CY357</strain>
    </source>
</reference>
<feature type="chain" id="PRO_5040980087" description="Extracellular endo-alpha-(1-&gt;5)-L-arabinanase C-terminal domain-containing protein" evidence="1">
    <location>
        <begin position="22"/>
        <end position="124"/>
    </location>
</feature>